<keyword evidence="2 4" id="KW-0560">Oxidoreductase</keyword>
<name>A0A840PF34_9ACTN</name>
<feature type="domain" description="Aldehyde dehydrogenase" evidence="5">
    <location>
        <begin position="19"/>
        <end position="481"/>
    </location>
</feature>
<dbReference type="InterPro" id="IPR016161">
    <property type="entry name" value="Ald_DH/histidinol_DH"/>
</dbReference>
<dbReference type="PROSITE" id="PS00687">
    <property type="entry name" value="ALDEHYDE_DEHYDR_GLU"/>
    <property type="match status" value="1"/>
</dbReference>
<dbReference type="Pfam" id="PF00171">
    <property type="entry name" value="Aldedh"/>
    <property type="match status" value="1"/>
</dbReference>
<dbReference type="InterPro" id="IPR029510">
    <property type="entry name" value="Ald_DH_CS_GLU"/>
</dbReference>
<dbReference type="FunFam" id="3.40.605.10:FF:000007">
    <property type="entry name" value="NAD/NADP-dependent betaine aldehyde dehydrogenase"/>
    <property type="match status" value="1"/>
</dbReference>
<sequence>MTALAERMLVNGELIPARDGRTFDNVNPATEEVVGEVPQADAADLERAIGAARRAFDGTGWATDTDLRRRCLVQLRDALRANVETLRPMLVAETGCPVALTSGIQLDAPISYIDHYIGLLESYAFERTLPTKEIMGMPADRIIRREAAGVVAAITPWNYPFYLNICKVSAALAAGCTVVLKPAPDTPWSALALGAIAAEHTDIPAGVLNVVTTGDNGVAQLLATHPDVDAVTLTGSTLTGRKVMAAAAGTVKRVTLELGGKSAAVLLDDADLQAIVPGLAGGVCVHAGQGCTQLTRVLVPRSRLDETLALAAAAMERVPWGDPTDPGNLMGPVVNAAQREKVLRYYESAARDGRIVLGGKPTDRFERGYFVEPTLITDVDPKAAVAQDEIFGPALVVLPYDDDEDALRIADGTIFGLSTAVFSADLDRAMAMARRFRSGTVSVNGAPWFDVESPFGGYKQSGLGREWGTEGLEDFLEVKTIAFPATLGG</sequence>
<dbReference type="EC" id="1.2.1.3" evidence="6"/>
<organism evidence="6 7">
    <name type="scientific">Thermocatellispora tengchongensis</name>
    <dbReference type="NCBI Taxonomy" id="1073253"/>
    <lineage>
        <taxon>Bacteria</taxon>
        <taxon>Bacillati</taxon>
        <taxon>Actinomycetota</taxon>
        <taxon>Actinomycetes</taxon>
        <taxon>Streptosporangiales</taxon>
        <taxon>Streptosporangiaceae</taxon>
        <taxon>Thermocatellispora</taxon>
    </lineage>
</organism>
<dbReference type="PANTHER" id="PTHR42804">
    <property type="entry name" value="ALDEHYDE DEHYDROGENASE"/>
    <property type="match status" value="1"/>
</dbReference>
<evidence type="ECO:0000256" key="4">
    <source>
        <dbReference type="RuleBase" id="RU003345"/>
    </source>
</evidence>
<protein>
    <submittedName>
        <fullName evidence="6">Aldehyde dehydrogenase (NAD+)</fullName>
        <ecNumber evidence="6">1.2.1.3</ecNumber>
    </submittedName>
</protein>
<keyword evidence="7" id="KW-1185">Reference proteome</keyword>
<dbReference type="InterPro" id="IPR015590">
    <property type="entry name" value="Aldehyde_DH_dom"/>
</dbReference>
<dbReference type="SUPFAM" id="SSF53720">
    <property type="entry name" value="ALDH-like"/>
    <property type="match status" value="1"/>
</dbReference>
<proteinExistence type="inferred from homology"/>
<reference evidence="6 7" key="1">
    <citation type="submission" date="2020-08" db="EMBL/GenBank/DDBJ databases">
        <title>Genomic Encyclopedia of Type Strains, Phase IV (KMG-IV): sequencing the most valuable type-strain genomes for metagenomic binning, comparative biology and taxonomic classification.</title>
        <authorList>
            <person name="Goeker M."/>
        </authorList>
    </citation>
    <scope>NUCLEOTIDE SEQUENCE [LARGE SCALE GENOMIC DNA]</scope>
    <source>
        <strain evidence="6 7">DSM 45615</strain>
    </source>
</reference>
<gene>
    <name evidence="6" type="ORF">HNP84_007128</name>
</gene>
<evidence type="ECO:0000256" key="1">
    <source>
        <dbReference type="ARBA" id="ARBA00009986"/>
    </source>
</evidence>
<evidence type="ECO:0000256" key="2">
    <source>
        <dbReference type="ARBA" id="ARBA00023002"/>
    </source>
</evidence>
<dbReference type="Proteomes" id="UP000578449">
    <property type="component" value="Unassembled WGS sequence"/>
</dbReference>
<dbReference type="CDD" id="cd07089">
    <property type="entry name" value="ALDH_CddD-AldA-like"/>
    <property type="match status" value="1"/>
</dbReference>
<comment type="caution">
    <text evidence="6">The sequence shown here is derived from an EMBL/GenBank/DDBJ whole genome shotgun (WGS) entry which is preliminary data.</text>
</comment>
<evidence type="ECO:0000313" key="7">
    <source>
        <dbReference type="Proteomes" id="UP000578449"/>
    </source>
</evidence>
<feature type="active site" evidence="3">
    <location>
        <position position="257"/>
    </location>
</feature>
<evidence type="ECO:0000313" key="6">
    <source>
        <dbReference type="EMBL" id="MBB5137376.1"/>
    </source>
</evidence>
<comment type="similarity">
    <text evidence="1 4">Belongs to the aldehyde dehydrogenase family.</text>
</comment>
<accession>A0A840PF34</accession>
<evidence type="ECO:0000259" key="5">
    <source>
        <dbReference type="Pfam" id="PF00171"/>
    </source>
</evidence>
<dbReference type="Gene3D" id="3.40.309.10">
    <property type="entry name" value="Aldehyde Dehydrogenase, Chain A, domain 2"/>
    <property type="match status" value="1"/>
</dbReference>
<dbReference type="InterPro" id="IPR016163">
    <property type="entry name" value="Ald_DH_C"/>
</dbReference>
<dbReference type="RefSeq" id="WP_185054287.1">
    <property type="nucleotide sequence ID" value="NZ_BAABIX010000012.1"/>
</dbReference>
<dbReference type="PANTHER" id="PTHR42804:SF1">
    <property type="entry name" value="ALDEHYDE DEHYDROGENASE-RELATED"/>
    <property type="match status" value="1"/>
</dbReference>
<dbReference type="EMBL" id="JACHGN010000017">
    <property type="protein sequence ID" value="MBB5137376.1"/>
    <property type="molecule type" value="Genomic_DNA"/>
</dbReference>
<evidence type="ECO:0000256" key="3">
    <source>
        <dbReference type="PROSITE-ProRule" id="PRU10007"/>
    </source>
</evidence>
<dbReference type="Gene3D" id="3.40.605.10">
    <property type="entry name" value="Aldehyde Dehydrogenase, Chain A, domain 1"/>
    <property type="match status" value="1"/>
</dbReference>
<dbReference type="GO" id="GO:0004029">
    <property type="term" value="F:aldehyde dehydrogenase (NAD+) activity"/>
    <property type="evidence" value="ECO:0007669"/>
    <property type="project" value="UniProtKB-EC"/>
</dbReference>
<dbReference type="InterPro" id="IPR016162">
    <property type="entry name" value="Ald_DH_N"/>
</dbReference>
<dbReference type="AlphaFoldDB" id="A0A840PF34"/>